<reference evidence="3 4" key="1">
    <citation type="submission" date="2019-06" db="EMBL/GenBank/DDBJ databases">
        <title>Genomic Encyclopedia of Type Strains, Phase IV (KMG-V): Genome sequencing to study the core and pangenomes of soil and plant-associated prokaryotes.</title>
        <authorList>
            <person name="Whitman W."/>
        </authorList>
    </citation>
    <scope>NUCLEOTIDE SEQUENCE [LARGE SCALE GENOMIC DNA]</scope>
    <source>
        <strain evidence="3 4">BR 11865</strain>
    </source>
</reference>
<evidence type="ECO:0000313" key="4">
    <source>
        <dbReference type="Proteomes" id="UP000316545"/>
    </source>
</evidence>
<comment type="caution">
    <text evidence="3">The sequence shown here is derived from an EMBL/GenBank/DDBJ whole genome shotgun (WGS) entry which is preliminary data.</text>
</comment>
<keyword evidence="2" id="KW-0732">Signal</keyword>
<sequence>MKAYAFLLAMVISTPCVTARADTTVKITPASTTVRVVPEPITPPTRQVFEFTCGRAHYAVTFDMAPAKRSHILSAITVNGTAMRENIFQAAREALSGEDGVLSVQPVCYDSNVTIKMALDTPTPSDAKNPPKSLSQVSLEIKNPPL</sequence>
<feature type="compositionally biased region" description="Polar residues" evidence="1">
    <location>
        <begin position="122"/>
        <end position="138"/>
    </location>
</feature>
<evidence type="ECO:0000313" key="3">
    <source>
        <dbReference type="EMBL" id="TWB17122.1"/>
    </source>
</evidence>
<dbReference type="RefSeq" id="WP_145620007.1">
    <property type="nucleotide sequence ID" value="NZ_JAYNFR010000007.1"/>
</dbReference>
<dbReference type="EMBL" id="VITO01000026">
    <property type="protein sequence ID" value="TWB17122.1"/>
    <property type="molecule type" value="Genomic_DNA"/>
</dbReference>
<dbReference type="AlphaFoldDB" id="A0A560F680"/>
<proteinExistence type="predicted"/>
<protein>
    <submittedName>
        <fullName evidence="3">Uncharacterized protein</fullName>
    </submittedName>
</protein>
<gene>
    <name evidence="3" type="ORF">FBZ88_12649</name>
</gene>
<dbReference type="Proteomes" id="UP000316545">
    <property type="component" value="Unassembled WGS sequence"/>
</dbReference>
<evidence type="ECO:0000256" key="1">
    <source>
        <dbReference type="SAM" id="MobiDB-lite"/>
    </source>
</evidence>
<organism evidence="3 4">
    <name type="scientific">Nitrospirillum amazonense</name>
    <dbReference type="NCBI Taxonomy" id="28077"/>
    <lineage>
        <taxon>Bacteria</taxon>
        <taxon>Pseudomonadati</taxon>
        <taxon>Pseudomonadota</taxon>
        <taxon>Alphaproteobacteria</taxon>
        <taxon>Rhodospirillales</taxon>
        <taxon>Azospirillaceae</taxon>
        <taxon>Nitrospirillum</taxon>
    </lineage>
</organism>
<keyword evidence="4" id="KW-1185">Reference proteome</keyword>
<feature type="signal peptide" evidence="2">
    <location>
        <begin position="1"/>
        <end position="21"/>
    </location>
</feature>
<name>A0A560F680_9PROT</name>
<feature type="region of interest" description="Disordered" evidence="1">
    <location>
        <begin position="120"/>
        <end position="146"/>
    </location>
</feature>
<accession>A0A560F680</accession>
<evidence type="ECO:0000256" key="2">
    <source>
        <dbReference type="SAM" id="SignalP"/>
    </source>
</evidence>
<feature type="chain" id="PRO_5021788269" evidence="2">
    <location>
        <begin position="22"/>
        <end position="146"/>
    </location>
</feature>